<proteinExistence type="predicted"/>
<organism evidence="1 2">
    <name type="scientific">Synechococcus phage P60</name>
    <dbReference type="NCBI Taxonomy" id="2905923"/>
    <lineage>
        <taxon>Viruses</taxon>
        <taxon>Duplodnaviria</taxon>
        <taxon>Heunggongvirae</taxon>
        <taxon>Uroviricota</taxon>
        <taxon>Caudoviricetes</taxon>
        <taxon>Autographivirales</taxon>
        <taxon>Tiilvirus</taxon>
        <taxon>Tiilvirus P60</taxon>
    </lineage>
</organism>
<sequence length="318" mass="34138">MTTNIIDVLGINTLALRGLGTEFNRFSRFFQSVEDARQAVATNDYVPTPGLTNAVLILGVGIAVYSFDLQDFVAIQDLQAAGNQASRYIELDGANDYIEFTGLGGGTENILNWNQNWSIGLTLVGLTDSASDNQMMTLFSNGNNAIFLRRGGTNWGMYVTGDANLQHGANTWYAPNATSRLLFTHDATTRRLKYYLGDPAAGTYAMRANLAIASNTYTPNQVGSSLCVGKAVSTNIGGVAWDGGVNNLIISDQVLVGPQVDEFFQTGEDFTTHEYYADLTTYARLGEDTFPAVVDTLGNATGSLVNGAANDFVDVPEA</sequence>
<dbReference type="SUPFAM" id="SSF49899">
    <property type="entry name" value="Concanavalin A-like lectins/glucanases"/>
    <property type="match status" value="1"/>
</dbReference>
<accession>L0CQF4</accession>
<dbReference type="KEGG" id="vg:26066768"/>
<dbReference type="EMBL" id="AF338467">
    <property type="protein sequence ID" value="AGA17897.1"/>
    <property type="molecule type" value="Genomic_DNA"/>
</dbReference>
<evidence type="ECO:0000313" key="1">
    <source>
        <dbReference type="EMBL" id="AGA17897.1"/>
    </source>
</evidence>
<name>L0CQF4_9CAUD</name>
<gene>
    <name evidence="1" type="ORF">P60_gp43</name>
</gene>
<dbReference type="GeneID" id="26066768"/>
<protein>
    <submittedName>
        <fullName evidence="1">Uncharacterized protein</fullName>
    </submittedName>
</protein>
<dbReference type="InterPro" id="IPR013320">
    <property type="entry name" value="ConA-like_dom_sf"/>
</dbReference>
<reference evidence="1 2" key="1">
    <citation type="journal article" date="2002" name="Appl. Environ. Microbiol.">
        <title>Genomic sequence and evolution of marine cyanophage P60: a new insight on lytic and lysogenic phages.</title>
        <authorList>
            <person name="Chen F."/>
            <person name="Lu J."/>
        </authorList>
    </citation>
    <scope>NUCLEOTIDE SEQUENCE</scope>
</reference>
<evidence type="ECO:0000313" key="2">
    <source>
        <dbReference type="Proteomes" id="UP000001761"/>
    </source>
</evidence>
<dbReference type="RefSeq" id="YP_009173816.1">
    <property type="nucleotide sequence ID" value="NC_003390.2"/>
</dbReference>
<dbReference type="Proteomes" id="UP000001761">
    <property type="component" value="Segment"/>
</dbReference>
<keyword evidence="2" id="KW-1185">Reference proteome</keyword>